<dbReference type="Pfam" id="PF07963">
    <property type="entry name" value="N_methyl"/>
    <property type="match status" value="1"/>
</dbReference>
<accession>A0A090IIF8</accession>
<evidence type="ECO:0000313" key="2">
    <source>
        <dbReference type="EMBL" id="CED70276.1"/>
    </source>
</evidence>
<evidence type="ECO:0000313" key="3">
    <source>
        <dbReference type="Proteomes" id="UP000032427"/>
    </source>
</evidence>
<dbReference type="KEGG" id="awd:AWOD_I_0181"/>
<dbReference type="EMBL" id="LN554846">
    <property type="protein sequence ID" value="CED70276.1"/>
    <property type="molecule type" value="Genomic_DNA"/>
</dbReference>
<dbReference type="Proteomes" id="UP000032427">
    <property type="component" value="Chromosome 1"/>
</dbReference>
<proteinExistence type="predicted"/>
<name>A0A090IIF8_9GAMM</name>
<reference evidence="3" key="1">
    <citation type="submission" date="2014-09" db="EMBL/GenBank/DDBJ databases">
        <authorList>
            <person name="Hjerde E."/>
        </authorList>
    </citation>
    <scope>NUCLEOTIDE SEQUENCE [LARGE SCALE GENOMIC DNA]</scope>
    <source>
        <strain evidence="3">06/09/139</strain>
    </source>
</reference>
<keyword evidence="1" id="KW-0812">Transmembrane</keyword>
<gene>
    <name evidence="2" type="ORF">AWOD_I_0181</name>
</gene>
<keyword evidence="1" id="KW-1133">Transmembrane helix</keyword>
<dbReference type="GeneID" id="28539711"/>
<dbReference type="STRING" id="80852.AWOD_I_0181"/>
<dbReference type="OrthoDB" id="6287767at2"/>
<sequence>MDTIKKNNGFTLVEMLVSMVILSSVIVIATQAHKQFIVNSEQFSDKYQKTLVTTQFRELLFERIEQSVLYVTKKNNVFGIDKNVVYWIGDSKQLVAVTRMSLQNPKRSAVYMLSVIDNELIYCEKVMDSWIAEAGEIPSDICQYSRVIASDIDKLSIRYYGWPNSTEMLQAQSSEFLTGVRSKQQWFTQYHGEKTELAPEWIELTLTEKNEQKNTWLLPVKYHDSERLTLLYNQAEG</sequence>
<evidence type="ECO:0000256" key="1">
    <source>
        <dbReference type="SAM" id="Phobius"/>
    </source>
</evidence>
<organism evidence="2 3">
    <name type="scientific">Aliivibrio wodanis</name>
    <dbReference type="NCBI Taxonomy" id="80852"/>
    <lineage>
        <taxon>Bacteria</taxon>
        <taxon>Pseudomonadati</taxon>
        <taxon>Pseudomonadota</taxon>
        <taxon>Gammaproteobacteria</taxon>
        <taxon>Vibrionales</taxon>
        <taxon>Vibrionaceae</taxon>
        <taxon>Aliivibrio</taxon>
    </lineage>
</organism>
<feature type="transmembrane region" description="Helical" evidence="1">
    <location>
        <begin position="12"/>
        <end position="32"/>
    </location>
</feature>
<keyword evidence="3" id="KW-1185">Reference proteome</keyword>
<dbReference type="HOGENOM" id="CLU_1146814_0_0_6"/>
<dbReference type="AlphaFoldDB" id="A0A090IIF8"/>
<dbReference type="InterPro" id="IPR012902">
    <property type="entry name" value="N_methyl_site"/>
</dbReference>
<keyword evidence="1" id="KW-0472">Membrane</keyword>
<protein>
    <submittedName>
        <fullName evidence="2">Uncharacterized general secretion pathway protein</fullName>
    </submittedName>
</protein>
<dbReference type="NCBIfam" id="TIGR02532">
    <property type="entry name" value="IV_pilin_GFxxxE"/>
    <property type="match status" value="1"/>
</dbReference>
<dbReference type="PATRIC" id="fig|80852.17.peg.186"/>